<organism evidence="1 2">
    <name type="scientific">Ditylenchus dipsaci</name>
    <dbReference type="NCBI Taxonomy" id="166011"/>
    <lineage>
        <taxon>Eukaryota</taxon>
        <taxon>Metazoa</taxon>
        <taxon>Ecdysozoa</taxon>
        <taxon>Nematoda</taxon>
        <taxon>Chromadorea</taxon>
        <taxon>Rhabditida</taxon>
        <taxon>Tylenchina</taxon>
        <taxon>Tylenchomorpha</taxon>
        <taxon>Sphaerularioidea</taxon>
        <taxon>Anguinidae</taxon>
        <taxon>Anguininae</taxon>
        <taxon>Ditylenchus</taxon>
    </lineage>
</organism>
<evidence type="ECO:0000313" key="2">
    <source>
        <dbReference type="WBParaSite" id="jg4567"/>
    </source>
</evidence>
<proteinExistence type="predicted"/>
<dbReference type="Proteomes" id="UP000887574">
    <property type="component" value="Unplaced"/>
</dbReference>
<dbReference type="WBParaSite" id="jg4567">
    <property type="protein sequence ID" value="jg4567"/>
    <property type="gene ID" value="jg4567"/>
</dbReference>
<accession>A0A915EEU4</accession>
<evidence type="ECO:0000313" key="1">
    <source>
        <dbReference type="Proteomes" id="UP000887574"/>
    </source>
</evidence>
<reference evidence="2" key="1">
    <citation type="submission" date="2022-11" db="UniProtKB">
        <authorList>
            <consortium name="WormBaseParasite"/>
        </authorList>
    </citation>
    <scope>IDENTIFICATION</scope>
</reference>
<sequence length="92" mass="10631">MGAITKFSDDNLLDILRFFDRRELELFSCLNRRSNLLVKRSFAHHPLRLLDSLKFYPNHKWTMKGKVSGGPTLLLSLRILLGENLFVICAPT</sequence>
<protein>
    <submittedName>
        <fullName evidence="2">F-box domain-containing protein</fullName>
    </submittedName>
</protein>
<dbReference type="AlphaFoldDB" id="A0A915EEU4"/>
<keyword evidence="1" id="KW-1185">Reference proteome</keyword>
<name>A0A915EEU4_9BILA</name>